<dbReference type="AlphaFoldDB" id="A0A9X9HYL0"/>
<accession>A0A9X9HYL0</accession>
<name>A0A9X9HYL0_NEISU</name>
<sequence length="55" mass="6275">MKKIRKPVKQIIIGTYHSMRAASKQVDLLMKGNGDLCVNIVQDGCKFQVRTVVWQ</sequence>
<gene>
    <name evidence="1" type="ORF">KCG56_02400</name>
</gene>
<dbReference type="EMBL" id="CP073116">
    <property type="protein sequence ID" value="UTG72330.1"/>
    <property type="molecule type" value="Genomic_DNA"/>
</dbReference>
<evidence type="ECO:0000313" key="1">
    <source>
        <dbReference type="EMBL" id="UTG72330.1"/>
    </source>
</evidence>
<organism evidence="1 2">
    <name type="scientific">Neisseria subflava</name>
    <dbReference type="NCBI Taxonomy" id="28449"/>
    <lineage>
        <taxon>Bacteria</taxon>
        <taxon>Pseudomonadati</taxon>
        <taxon>Pseudomonadota</taxon>
        <taxon>Betaproteobacteria</taxon>
        <taxon>Neisseriales</taxon>
        <taxon>Neisseriaceae</taxon>
        <taxon>Neisseria</taxon>
    </lineage>
</organism>
<proteinExistence type="predicted"/>
<protein>
    <submittedName>
        <fullName evidence="1">Uncharacterized protein</fullName>
    </submittedName>
</protein>
<evidence type="ECO:0000313" key="2">
    <source>
        <dbReference type="Proteomes" id="UP001057305"/>
    </source>
</evidence>
<dbReference type="Proteomes" id="UP001057305">
    <property type="component" value="Chromosome"/>
</dbReference>
<reference evidence="1" key="1">
    <citation type="submission" date="2021-04" db="EMBL/GenBank/DDBJ databases">
        <title>Characterizing Neisseria spp. as novel respiratory pathobionts in bronchiectasis.</title>
        <authorList>
            <person name="Li L."/>
            <person name="Mac Aogain M."/>
            <person name="Xu T."/>
            <person name="Jaggi T.K."/>
            <person name="Chan L.Y."/>
            <person name="Keir H.R."/>
            <person name="Dicker A.J."/>
            <person name="Qu J."/>
            <person name="Liu Y."/>
            <person name="Chen H.S."/>
            <person name="Koh M.S."/>
            <person name="Ong T.H."/>
            <person name="Lim A.Y.H."/>
            <person name="Abisheganaden J."/>
            <person name="Low T.B."/>
            <person name="Oliver B.G."/>
            <person name="Tan N.S."/>
            <person name="Fang M."/>
            <person name="Chalmers J.D."/>
            <person name="Chotirmall S.H."/>
        </authorList>
    </citation>
    <scope>NUCLEOTIDE SEQUENCE</scope>
    <source>
        <strain evidence="1">TT0073</strain>
    </source>
</reference>
<dbReference type="RefSeq" id="WP_164836862.1">
    <property type="nucleotide sequence ID" value="NZ_CP073116.1"/>
</dbReference>